<protein>
    <recommendedName>
        <fullName evidence="2">Tryptophan--tRNA ligase</fullName>
    </recommendedName>
</protein>
<sequence length="77" mass="9045">DPKRIHLNDPGHPEVCSVFDFYKIYKEEGIEEIEKRCKQGKIGCTQCKDEISAIIYKSLEKFQEKRNEVRINCIGKQ</sequence>
<reference evidence="1" key="1">
    <citation type="journal article" date="2014" name="Front. Microbiol.">
        <title>High frequency of phylogenetically diverse reductive dehalogenase-homologous genes in deep subseafloor sedimentary metagenomes.</title>
        <authorList>
            <person name="Kawai M."/>
            <person name="Futagami T."/>
            <person name="Toyoda A."/>
            <person name="Takaki Y."/>
            <person name="Nishi S."/>
            <person name="Hori S."/>
            <person name="Arai W."/>
            <person name="Tsubouchi T."/>
            <person name="Morono Y."/>
            <person name="Uchiyama I."/>
            <person name="Ito T."/>
            <person name="Fujiyama A."/>
            <person name="Inagaki F."/>
            <person name="Takami H."/>
        </authorList>
    </citation>
    <scope>NUCLEOTIDE SEQUENCE</scope>
    <source>
        <strain evidence="1">Expedition CK06-06</strain>
    </source>
</reference>
<accession>X1KYF3</accession>
<name>X1KYF3_9ZZZZ</name>
<evidence type="ECO:0000313" key="1">
    <source>
        <dbReference type="EMBL" id="GAH98660.1"/>
    </source>
</evidence>
<gene>
    <name evidence="1" type="ORF">S06H3_04645</name>
</gene>
<dbReference type="Gene3D" id="1.10.240.10">
    <property type="entry name" value="Tyrosyl-Transfer RNA Synthetase"/>
    <property type="match status" value="1"/>
</dbReference>
<dbReference type="EMBL" id="BARV01001650">
    <property type="protein sequence ID" value="GAH98660.1"/>
    <property type="molecule type" value="Genomic_DNA"/>
</dbReference>
<dbReference type="SUPFAM" id="SSF52374">
    <property type="entry name" value="Nucleotidylyl transferase"/>
    <property type="match status" value="1"/>
</dbReference>
<dbReference type="AlphaFoldDB" id="X1KYF3"/>
<comment type="caution">
    <text evidence="1">The sequence shown here is derived from an EMBL/GenBank/DDBJ whole genome shotgun (WGS) entry which is preliminary data.</text>
</comment>
<feature type="non-terminal residue" evidence="1">
    <location>
        <position position="1"/>
    </location>
</feature>
<proteinExistence type="predicted"/>
<organism evidence="1">
    <name type="scientific">marine sediment metagenome</name>
    <dbReference type="NCBI Taxonomy" id="412755"/>
    <lineage>
        <taxon>unclassified sequences</taxon>
        <taxon>metagenomes</taxon>
        <taxon>ecological metagenomes</taxon>
    </lineage>
</organism>
<evidence type="ECO:0008006" key="2">
    <source>
        <dbReference type="Google" id="ProtNLM"/>
    </source>
</evidence>